<proteinExistence type="predicted"/>
<evidence type="ECO:0000256" key="1">
    <source>
        <dbReference type="SAM" id="MobiDB-lite"/>
    </source>
</evidence>
<feature type="compositionally biased region" description="Basic residues" evidence="1">
    <location>
        <begin position="107"/>
        <end position="116"/>
    </location>
</feature>
<feature type="region of interest" description="Disordered" evidence="1">
    <location>
        <begin position="1"/>
        <end position="44"/>
    </location>
</feature>
<feature type="compositionally biased region" description="Basic and acidic residues" evidence="1">
    <location>
        <begin position="74"/>
        <end position="93"/>
    </location>
</feature>
<sequence length="116" mass="13065">MAAADDAGSAVETQPETPARDAVGGSKIEVKEISPRLGFRKPTSGGLWQWRAWKRRRKPGSETRRYQCLQTREASGREEGVRGRPRRISDRRSSFSSGEDGDDELRRRRPAIKPSL</sequence>
<gene>
    <name evidence="2" type="primary">ga07069</name>
    <name evidence="2" type="ORF">PR202_ga07069</name>
</gene>
<reference evidence="2" key="2">
    <citation type="submission" date="2021-12" db="EMBL/GenBank/DDBJ databases">
        <title>Resequencing data analysis of finger millet.</title>
        <authorList>
            <person name="Hatakeyama M."/>
            <person name="Aluri S."/>
            <person name="Balachadran M.T."/>
            <person name="Sivarajan S.R."/>
            <person name="Poveda L."/>
            <person name="Shimizu-Inatsugi R."/>
            <person name="Schlapbach R."/>
            <person name="Sreeman S.M."/>
            <person name="Shimizu K.K."/>
        </authorList>
    </citation>
    <scope>NUCLEOTIDE SEQUENCE</scope>
</reference>
<evidence type="ECO:0000313" key="3">
    <source>
        <dbReference type="Proteomes" id="UP001054889"/>
    </source>
</evidence>
<accession>A0AAV5BZW6</accession>
<dbReference type="AlphaFoldDB" id="A0AAV5BZW6"/>
<dbReference type="EMBL" id="BQKI01000003">
    <property type="protein sequence ID" value="GJM90759.1"/>
    <property type="molecule type" value="Genomic_DNA"/>
</dbReference>
<name>A0AAV5BZW6_ELECO</name>
<protein>
    <submittedName>
        <fullName evidence="2">Uncharacterized protein</fullName>
    </submittedName>
</protein>
<evidence type="ECO:0000313" key="2">
    <source>
        <dbReference type="EMBL" id="GJM90759.1"/>
    </source>
</evidence>
<keyword evidence="3" id="KW-1185">Reference proteome</keyword>
<dbReference type="Proteomes" id="UP001054889">
    <property type="component" value="Unassembled WGS sequence"/>
</dbReference>
<organism evidence="2 3">
    <name type="scientific">Eleusine coracana subsp. coracana</name>
    <dbReference type="NCBI Taxonomy" id="191504"/>
    <lineage>
        <taxon>Eukaryota</taxon>
        <taxon>Viridiplantae</taxon>
        <taxon>Streptophyta</taxon>
        <taxon>Embryophyta</taxon>
        <taxon>Tracheophyta</taxon>
        <taxon>Spermatophyta</taxon>
        <taxon>Magnoliopsida</taxon>
        <taxon>Liliopsida</taxon>
        <taxon>Poales</taxon>
        <taxon>Poaceae</taxon>
        <taxon>PACMAD clade</taxon>
        <taxon>Chloridoideae</taxon>
        <taxon>Cynodonteae</taxon>
        <taxon>Eleusininae</taxon>
        <taxon>Eleusine</taxon>
    </lineage>
</organism>
<comment type="caution">
    <text evidence="2">The sequence shown here is derived from an EMBL/GenBank/DDBJ whole genome shotgun (WGS) entry which is preliminary data.</text>
</comment>
<reference evidence="2" key="1">
    <citation type="journal article" date="2018" name="DNA Res.">
        <title>Multiple hybrid de novo genome assembly of finger millet, an orphan allotetraploid crop.</title>
        <authorList>
            <person name="Hatakeyama M."/>
            <person name="Aluri S."/>
            <person name="Balachadran M.T."/>
            <person name="Sivarajan S.R."/>
            <person name="Patrignani A."/>
            <person name="Gruter S."/>
            <person name="Poveda L."/>
            <person name="Shimizu-Inatsugi R."/>
            <person name="Baeten J."/>
            <person name="Francoijs K.J."/>
            <person name="Nataraja K.N."/>
            <person name="Reddy Y.A.N."/>
            <person name="Phadnis S."/>
            <person name="Ravikumar R.L."/>
            <person name="Schlapbach R."/>
            <person name="Sreeman S.M."/>
            <person name="Shimizu K.K."/>
        </authorList>
    </citation>
    <scope>NUCLEOTIDE SEQUENCE</scope>
</reference>
<feature type="region of interest" description="Disordered" evidence="1">
    <location>
        <begin position="56"/>
        <end position="116"/>
    </location>
</feature>